<dbReference type="Proteomes" id="UP000243168">
    <property type="component" value="Unassembled WGS sequence"/>
</dbReference>
<gene>
    <name evidence="2" type="ORF">QV07_09585</name>
</gene>
<dbReference type="EMBL" id="JTJS01000125">
    <property type="protein sequence ID" value="OBX05405.1"/>
    <property type="molecule type" value="Genomic_DNA"/>
</dbReference>
<proteinExistence type="predicted"/>
<feature type="region of interest" description="Disordered" evidence="1">
    <location>
        <begin position="43"/>
        <end position="75"/>
    </location>
</feature>
<sequence>MTNNNTVTVDNTPYSFGTAQGDKERTTDNAVIYNPKLDWEMRWEDNTMPGKGAGSPSGNGDNNDSGQYHKDTATNWNESPDGYKYYWTGTADKSNIIIAAKVRTDDGYSDAYKQGLIGTENAYGGKTFFNMNTNSDRADYIKSEGIVGNVHISTQGGDDTIITKYLNGKYWVSKADFNGTETISMGDGNDIFEVNGSAASTGYGTTLADNAAFYMTNAKIDMGAGNDIVKITGGQITAGRENESGNYFLLGSGDDVMETKTITSEKDNYLASNIINLGSGHDTLKVDGDIMSHEDGVYNSQSVSDAEDMQARFLLMSSDSSDVHITGNVGGKVTMLMGSGNDTIRIDKELRMSGQANAMDWLSYTLDQNEAVGDPGFYNNENGYNIRGDINNALANGVSASGATGLGATTLTNQNGVPLADDSAIADISARIDLGNGNNTFTVGGGVTNANILGGIDKDVIKLAFDANGQPNGSTWVYNTKVWTGNGDDLVMMSKVTGSVKVYTGADSDDIQLYGVEGTNNEVHAGDGNDIIRLYGKVNGNSSNIFDGGDGYDTVIIGTAEDGAQSGFSIGGVDTTRNDHSQLWHIEEIQFGSNTATSKDWVRITDNTRISDTGELFIRDADGLNVSNNQVDLSATNWTAATKQTFSGHGDGITYNVYTNSANADAGTLYIQQDIQVLI</sequence>
<evidence type="ECO:0000313" key="2">
    <source>
        <dbReference type="EMBL" id="OBX05405.1"/>
    </source>
</evidence>
<reference evidence="2 3" key="1">
    <citation type="submission" date="2014-11" db="EMBL/GenBank/DDBJ databases">
        <title>Pan-genome of Gallibacterium spp.</title>
        <authorList>
            <person name="Kudirkiene E."/>
            <person name="Bojesen A.M."/>
        </authorList>
    </citation>
    <scope>NUCLEOTIDE SEQUENCE [LARGE SCALE GENOMIC DNA]</scope>
    <source>
        <strain evidence="2 3">F298</strain>
    </source>
</reference>
<feature type="region of interest" description="Disordered" evidence="1">
    <location>
        <begin position="1"/>
        <end position="23"/>
    </location>
</feature>
<accession>A0A1A7PW76</accession>
<dbReference type="Gene3D" id="2.160.20.160">
    <property type="match status" value="2"/>
</dbReference>
<organism evidence="2 3">
    <name type="scientific">Gallibacterium genomosp. 3</name>
    <dbReference type="NCBI Taxonomy" id="505345"/>
    <lineage>
        <taxon>Bacteria</taxon>
        <taxon>Pseudomonadati</taxon>
        <taxon>Pseudomonadota</taxon>
        <taxon>Gammaproteobacteria</taxon>
        <taxon>Pasteurellales</taxon>
        <taxon>Pasteurellaceae</taxon>
        <taxon>Gallibacterium</taxon>
    </lineage>
</organism>
<dbReference type="PATRIC" id="fig|505345.8.peg.1950"/>
<name>A0A1A7PW76_9PAST</name>
<comment type="caution">
    <text evidence="2">The sequence shown here is derived from an EMBL/GenBank/DDBJ whole genome shotgun (WGS) entry which is preliminary data.</text>
</comment>
<protein>
    <submittedName>
        <fullName evidence="2">Uncharacterized protein</fullName>
    </submittedName>
</protein>
<evidence type="ECO:0000313" key="3">
    <source>
        <dbReference type="Proteomes" id="UP000243168"/>
    </source>
</evidence>
<dbReference type="AlphaFoldDB" id="A0A1A7PW76"/>
<evidence type="ECO:0000256" key="1">
    <source>
        <dbReference type="SAM" id="MobiDB-lite"/>
    </source>
</evidence>
<feature type="compositionally biased region" description="Low complexity" evidence="1">
    <location>
        <begin position="1"/>
        <end position="12"/>
    </location>
</feature>